<name>A0AAF3J799_9BILA</name>
<keyword evidence="1" id="KW-1185">Reference proteome</keyword>
<dbReference type="AlphaFoldDB" id="A0AAF3J799"/>
<reference evidence="2" key="1">
    <citation type="submission" date="2024-02" db="UniProtKB">
        <authorList>
            <consortium name="WormBaseParasite"/>
        </authorList>
    </citation>
    <scope>IDENTIFICATION</scope>
</reference>
<evidence type="ECO:0000313" key="2">
    <source>
        <dbReference type="WBParaSite" id="MBELARI_LOCUS2064"/>
    </source>
</evidence>
<protein>
    <submittedName>
        <fullName evidence="2">Uncharacterized protein</fullName>
    </submittedName>
</protein>
<dbReference type="Proteomes" id="UP000887575">
    <property type="component" value="Unassembled WGS sequence"/>
</dbReference>
<accession>A0AAF3J799</accession>
<dbReference type="WBParaSite" id="MBELARI_LOCUS2064">
    <property type="protein sequence ID" value="MBELARI_LOCUS2064"/>
    <property type="gene ID" value="MBELARI_LOCUS2064"/>
</dbReference>
<evidence type="ECO:0000313" key="1">
    <source>
        <dbReference type="Proteomes" id="UP000887575"/>
    </source>
</evidence>
<organism evidence="1 2">
    <name type="scientific">Mesorhabditis belari</name>
    <dbReference type="NCBI Taxonomy" id="2138241"/>
    <lineage>
        <taxon>Eukaryota</taxon>
        <taxon>Metazoa</taxon>
        <taxon>Ecdysozoa</taxon>
        <taxon>Nematoda</taxon>
        <taxon>Chromadorea</taxon>
        <taxon>Rhabditida</taxon>
        <taxon>Rhabditina</taxon>
        <taxon>Rhabditomorpha</taxon>
        <taxon>Rhabditoidea</taxon>
        <taxon>Rhabditidae</taxon>
        <taxon>Mesorhabditinae</taxon>
        <taxon>Mesorhabditis</taxon>
    </lineage>
</organism>
<proteinExistence type="predicted"/>
<sequence>MGVIDDRVVCSSAIEQRTKKFTPAPTIFNDHIDYLDSDVNTRALNSLVMVFVIKPYREFLITSSKRIVLRRMMRIYENSNASNQPWTE</sequence>